<keyword evidence="3 6" id="KW-1133">Transmembrane helix</keyword>
<feature type="transmembrane region" description="Helical" evidence="6">
    <location>
        <begin position="30"/>
        <end position="54"/>
    </location>
</feature>
<evidence type="ECO:0000313" key="8">
    <source>
        <dbReference type="Proteomes" id="UP000199048"/>
    </source>
</evidence>
<dbReference type="EMBL" id="FOTK01000012">
    <property type="protein sequence ID" value="SFL86460.1"/>
    <property type="molecule type" value="Genomic_DNA"/>
</dbReference>
<feature type="transmembrane region" description="Helical" evidence="6">
    <location>
        <begin position="60"/>
        <end position="80"/>
    </location>
</feature>
<reference evidence="8" key="1">
    <citation type="submission" date="2016-10" db="EMBL/GenBank/DDBJ databases">
        <authorList>
            <person name="Varghese N."/>
            <person name="Submissions S."/>
        </authorList>
    </citation>
    <scope>NUCLEOTIDE SEQUENCE [LARGE SCALE GENOMIC DNA]</scope>
    <source>
        <strain evidence="8">BL36</strain>
    </source>
</reference>
<evidence type="ECO:0000256" key="1">
    <source>
        <dbReference type="ARBA" id="ARBA00004141"/>
    </source>
</evidence>
<keyword evidence="2 6" id="KW-0812">Transmembrane</keyword>
<dbReference type="GO" id="GO:0016020">
    <property type="term" value="C:membrane"/>
    <property type="evidence" value="ECO:0007669"/>
    <property type="project" value="UniProtKB-SubCell"/>
</dbReference>
<keyword evidence="5" id="KW-0862">Zinc</keyword>
<sequence>MMSLAEDGRPLTLTWHYTPREIVADGVIHGLGVVFGLAGAAALVATALTAHLGFGERAAVVLYATALVLMLGVSAVYNLYPVSPRKWLLRRADHALIYLMIAGTYTPLVALVGSGPRAYVLLAVIWLVALIGIAVKLFLPGRFDRLSIALYLLLGWSGLLAYESVIAALQPTALWLLAIGGLLYSVGVLFHVWRTLPFQNAIWHGFVLAATACHYGTIWASLNGLPLT</sequence>
<feature type="transmembrane region" description="Helical" evidence="6">
    <location>
        <begin position="173"/>
        <end position="193"/>
    </location>
</feature>
<dbReference type="AlphaFoldDB" id="A0A1I4L654"/>
<evidence type="ECO:0000256" key="3">
    <source>
        <dbReference type="ARBA" id="ARBA00022989"/>
    </source>
</evidence>
<evidence type="ECO:0000256" key="6">
    <source>
        <dbReference type="SAM" id="Phobius"/>
    </source>
</evidence>
<name>A0A1I4L654_9HYPH</name>
<dbReference type="GO" id="GO:0046872">
    <property type="term" value="F:metal ion binding"/>
    <property type="evidence" value="ECO:0007669"/>
    <property type="project" value="UniProtKB-KW"/>
</dbReference>
<feature type="binding site" evidence="5">
    <location>
        <position position="204"/>
    </location>
    <ligand>
        <name>Zn(2+)</name>
        <dbReference type="ChEBI" id="CHEBI:29105"/>
    </ligand>
</feature>
<evidence type="ECO:0000313" key="7">
    <source>
        <dbReference type="EMBL" id="SFL86460.1"/>
    </source>
</evidence>
<protein>
    <submittedName>
        <fullName evidence="7">Hemolysin III</fullName>
    </submittedName>
</protein>
<evidence type="ECO:0000256" key="5">
    <source>
        <dbReference type="PIRSR" id="PIRSR604254-1"/>
    </source>
</evidence>
<gene>
    <name evidence="7" type="ORF">SAMN05192568_1012149</name>
</gene>
<dbReference type="Proteomes" id="UP000199048">
    <property type="component" value="Unassembled WGS sequence"/>
</dbReference>
<proteinExistence type="predicted"/>
<dbReference type="InterPro" id="IPR004254">
    <property type="entry name" value="AdipoR/HlyIII-related"/>
</dbReference>
<accession>A0A1I4L654</accession>
<feature type="transmembrane region" description="Helical" evidence="6">
    <location>
        <begin position="146"/>
        <end position="167"/>
    </location>
</feature>
<feature type="transmembrane region" description="Helical" evidence="6">
    <location>
        <begin position="92"/>
        <end position="112"/>
    </location>
</feature>
<keyword evidence="4 6" id="KW-0472">Membrane</keyword>
<keyword evidence="8" id="KW-1185">Reference proteome</keyword>
<feature type="transmembrane region" description="Helical" evidence="6">
    <location>
        <begin position="205"/>
        <end position="222"/>
    </location>
</feature>
<dbReference type="STRING" id="582667.SAMN05192568_1012149"/>
<feature type="transmembrane region" description="Helical" evidence="6">
    <location>
        <begin position="118"/>
        <end position="139"/>
    </location>
</feature>
<evidence type="ECO:0000256" key="4">
    <source>
        <dbReference type="ARBA" id="ARBA00023136"/>
    </source>
</evidence>
<dbReference type="PANTHER" id="PTHR20855:SF3">
    <property type="entry name" value="LD03007P"/>
    <property type="match status" value="1"/>
</dbReference>
<comment type="subcellular location">
    <subcellularLocation>
        <location evidence="1">Membrane</location>
        <topology evidence="1">Multi-pass membrane protein</topology>
    </subcellularLocation>
</comment>
<organism evidence="7 8">
    <name type="scientific">Methylobacterium pseudosasicola</name>
    <dbReference type="NCBI Taxonomy" id="582667"/>
    <lineage>
        <taxon>Bacteria</taxon>
        <taxon>Pseudomonadati</taxon>
        <taxon>Pseudomonadota</taxon>
        <taxon>Alphaproteobacteria</taxon>
        <taxon>Hyphomicrobiales</taxon>
        <taxon>Methylobacteriaceae</taxon>
        <taxon>Methylobacterium</taxon>
    </lineage>
</organism>
<keyword evidence="5" id="KW-0479">Metal-binding</keyword>
<evidence type="ECO:0000256" key="2">
    <source>
        <dbReference type="ARBA" id="ARBA00022692"/>
    </source>
</evidence>
<dbReference type="PANTHER" id="PTHR20855">
    <property type="entry name" value="ADIPOR/PROGESTIN RECEPTOR-RELATED"/>
    <property type="match status" value="1"/>
</dbReference>
<dbReference type="Pfam" id="PF03006">
    <property type="entry name" value="HlyIII"/>
    <property type="match status" value="1"/>
</dbReference>